<protein>
    <submittedName>
        <fullName evidence="3">Uncharacterized protein</fullName>
    </submittedName>
</protein>
<sequence length="169" mass="16449">MFKITVSTTRSALFCLTAACLANAAHADVGSAGGIGGATGGISGAGVPTAVSDALLASTHAANLQRSIVTRIGGTGPAAIAPVHATAITTANNVRLWDEVIPPAPSPKPTQASLAPSQTSAASAPSRTTVSVSSAAPMPQAPQTSSTMVATNLSGNVGATLTRLAGHAR</sequence>
<accession>A0A5E4TN32</accession>
<dbReference type="RefSeq" id="WP_150668284.1">
    <property type="nucleotide sequence ID" value="NZ_CABPSB010000004.1"/>
</dbReference>
<feature type="chain" id="PRO_5022935675" evidence="2">
    <location>
        <begin position="28"/>
        <end position="169"/>
    </location>
</feature>
<dbReference type="OrthoDB" id="8943024at2"/>
<evidence type="ECO:0000256" key="2">
    <source>
        <dbReference type="SAM" id="SignalP"/>
    </source>
</evidence>
<feature type="compositionally biased region" description="Low complexity" evidence="1">
    <location>
        <begin position="110"/>
        <end position="136"/>
    </location>
</feature>
<organism evidence="3 4">
    <name type="scientific">Pandoraea anhela</name>
    <dbReference type="NCBI Taxonomy" id="2508295"/>
    <lineage>
        <taxon>Bacteria</taxon>
        <taxon>Pseudomonadati</taxon>
        <taxon>Pseudomonadota</taxon>
        <taxon>Betaproteobacteria</taxon>
        <taxon>Burkholderiales</taxon>
        <taxon>Burkholderiaceae</taxon>
        <taxon>Pandoraea</taxon>
    </lineage>
</organism>
<dbReference type="Proteomes" id="UP000406256">
    <property type="component" value="Unassembled WGS sequence"/>
</dbReference>
<evidence type="ECO:0000313" key="4">
    <source>
        <dbReference type="Proteomes" id="UP000406256"/>
    </source>
</evidence>
<feature type="signal peptide" evidence="2">
    <location>
        <begin position="1"/>
        <end position="27"/>
    </location>
</feature>
<proteinExistence type="predicted"/>
<evidence type="ECO:0000313" key="3">
    <source>
        <dbReference type="EMBL" id="VVD89300.1"/>
    </source>
</evidence>
<feature type="compositionally biased region" description="Polar residues" evidence="1">
    <location>
        <begin position="141"/>
        <end position="150"/>
    </location>
</feature>
<evidence type="ECO:0000256" key="1">
    <source>
        <dbReference type="SAM" id="MobiDB-lite"/>
    </source>
</evidence>
<name>A0A5E4TN32_9BURK</name>
<dbReference type="EMBL" id="CABPSB010000004">
    <property type="protein sequence ID" value="VVD89300.1"/>
    <property type="molecule type" value="Genomic_DNA"/>
</dbReference>
<feature type="region of interest" description="Disordered" evidence="1">
    <location>
        <begin position="102"/>
        <end position="150"/>
    </location>
</feature>
<keyword evidence="2" id="KW-0732">Signal</keyword>
<reference evidence="3 4" key="1">
    <citation type="submission" date="2019-08" db="EMBL/GenBank/DDBJ databases">
        <authorList>
            <person name="Peeters C."/>
        </authorList>
    </citation>
    <scope>NUCLEOTIDE SEQUENCE [LARGE SCALE GENOMIC DNA]</scope>
    <source>
        <strain evidence="3 4">LMG 31108</strain>
    </source>
</reference>
<keyword evidence="4" id="KW-1185">Reference proteome</keyword>
<gene>
    <name evidence="3" type="ORF">PAN31108_01532</name>
</gene>
<dbReference type="AlphaFoldDB" id="A0A5E4TN32"/>